<reference evidence="1 2" key="1">
    <citation type="submission" date="2019-07" db="EMBL/GenBank/DDBJ databases">
        <title>Genome sequence of 2 isolates from Red Sea Mangroves.</title>
        <authorList>
            <person name="Sefrji F."/>
            <person name="Michoud G."/>
            <person name="Merlino G."/>
            <person name="Daffonchio D."/>
        </authorList>
    </citation>
    <scope>NUCLEOTIDE SEQUENCE [LARGE SCALE GENOMIC DNA]</scope>
    <source>
        <strain evidence="1 2">R1DC41</strain>
    </source>
</reference>
<gene>
    <name evidence="1" type="ORF">G8O30_03895</name>
</gene>
<organism evidence="1 2">
    <name type="scientific">Mangrovibacillus cuniculi</name>
    <dbReference type="NCBI Taxonomy" id="2593652"/>
    <lineage>
        <taxon>Bacteria</taxon>
        <taxon>Bacillati</taxon>
        <taxon>Bacillota</taxon>
        <taxon>Bacilli</taxon>
        <taxon>Bacillales</taxon>
        <taxon>Bacillaceae</taxon>
        <taxon>Mangrovibacillus</taxon>
    </lineage>
</organism>
<proteinExistence type="predicted"/>
<dbReference type="Proteomes" id="UP000593626">
    <property type="component" value="Chromosome"/>
</dbReference>
<dbReference type="KEGG" id="mcui:G8O30_03895"/>
<dbReference type="Pfam" id="PF12389">
    <property type="entry name" value="Peptidase_M73"/>
    <property type="match status" value="1"/>
</dbReference>
<name>A0A7S8HF52_9BACI</name>
<protein>
    <recommendedName>
        <fullName evidence="3">DUF11 domain-containing protein</fullName>
    </recommendedName>
</protein>
<accession>A0A7S8HF52</accession>
<dbReference type="EMBL" id="CP049742">
    <property type="protein sequence ID" value="QPC46161.1"/>
    <property type="molecule type" value="Genomic_DNA"/>
</dbReference>
<sequence length="182" mass="19528">MFTKKNVSFPTEKFLGFILVTCILIVFLLVGQTTALFTDAETTPTNEVETAVLRLELSPITQLFDIPNLIPGDSILRSITVVNTGTVPYTYEITSNSLSNSLLFTDAIDGLQVDVSHSGGSIYNGSVSAMTTGNAVSSLLPGESETLDVFITFPVTAGNSFQNITEQVEFTFTATQLPGTSR</sequence>
<evidence type="ECO:0000313" key="2">
    <source>
        <dbReference type="Proteomes" id="UP000593626"/>
    </source>
</evidence>
<dbReference type="AlphaFoldDB" id="A0A7S8HF52"/>
<dbReference type="InterPro" id="IPR022121">
    <property type="entry name" value="Peptidase_M73_camelysin"/>
</dbReference>
<evidence type="ECO:0008006" key="3">
    <source>
        <dbReference type="Google" id="ProtNLM"/>
    </source>
</evidence>
<evidence type="ECO:0000313" key="1">
    <source>
        <dbReference type="EMBL" id="QPC46161.1"/>
    </source>
</evidence>
<keyword evidence="2" id="KW-1185">Reference proteome</keyword>
<dbReference type="RefSeq" id="WP_239673685.1">
    <property type="nucleotide sequence ID" value="NZ_CP049742.1"/>
</dbReference>